<evidence type="ECO:0000313" key="5">
    <source>
        <dbReference type="EMBL" id="MEA5441101.1"/>
    </source>
</evidence>
<dbReference type="EMBL" id="JAYGHY010000002">
    <property type="protein sequence ID" value="MEA5441101.1"/>
    <property type="molecule type" value="Genomic_DNA"/>
</dbReference>
<keyword evidence="3" id="KW-0732">Signal</keyword>
<organism evidence="5 6">
    <name type="scientific">Cyanobium gracile UHCC 0281</name>
    <dbReference type="NCBI Taxonomy" id="3110309"/>
    <lineage>
        <taxon>Bacteria</taxon>
        <taxon>Bacillati</taxon>
        <taxon>Cyanobacteriota</taxon>
        <taxon>Cyanophyceae</taxon>
        <taxon>Synechococcales</taxon>
        <taxon>Prochlorococcaceae</taxon>
        <taxon>Cyanobium</taxon>
    </lineage>
</organism>
<sequence>MNTSPIAIALTLTSSVLLALAAGPSANACTGGALTAADGGVAVGRTLEFGKPLDSQIAVWPAGSRFTGSSNRGQGLSYRSRYGFLGATAAQYTDMILDGLNEKGLNVGLFYFPGFAQYTPEAKARQTRTLAPAQLGTWLLANFATVEEVKANLNSVDVTAQVISLLGEVPDVHFKVQDASGRSIVIEPREGRLLVHDNPTRVLTNAPSFPWHLTNLTNFLTVSSAYPPPSTLGAPGAGQIKLAPFGMGAGGFGLPGDFSPPSRFVRMVFFTQNASATPTARAAVANLFHILNNFDIPIGAARPPAGTAETSPDFTTWTSVSNLRDLTFNWKTFGDQRVKTIDLRQALGAANGRLKLLPMGPQQPDAVSPTLEVRVN</sequence>
<accession>A0ABU5SRL8</accession>
<evidence type="ECO:0000313" key="6">
    <source>
        <dbReference type="Proteomes" id="UP001302329"/>
    </source>
</evidence>
<evidence type="ECO:0000256" key="1">
    <source>
        <dbReference type="ARBA" id="ARBA00006625"/>
    </source>
</evidence>
<evidence type="ECO:0000256" key="2">
    <source>
        <dbReference type="ARBA" id="ARBA00022801"/>
    </source>
</evidence>
<feature type="domain" description="Choloylglycine hydrolase/NAAA C-terminal" evidence="4">
    <location>
        <begin position="29"/>
        <end position="345"/>
    </location>
</feature>
<protein>
    <submittedName>
        <fullName evidence="5">Choloylglycine hydrolase family protein</fullName>
    </submittedName>
</protein>
<dbReference type="InterPro" id="IPR029055">
    <property type="entry name" value="Ntn_hydrolases_N"/>
</dbReference>
<dbReference type="GO" id="GO:0016787">
    <property type="term" value="F:hydrolase activity"/>
    <property type="evidence" value="ECO:0007669"/>
    <property type="project" value="UniProtKB-KW"/>
</dbReference>
<keyword evidence="6" id="KW-1185">Reference proteome</keyword>
<keyword evidence="2 5" id="KW-0378">Hydrolase</keyword>
<dbReference type="PANTHER" id="PTHR35527">
    <property type="entry name" value="CHOLOYLGLYCINE HYDROLASE"/>
    <property type="match status" value="1"/>
</dbReference>
<dbReference type="SUPFAM" id="SSF56235">
    <property type="entry name" value="N-terminal nucleophile aminohydrolases (Ntn hydrolases)"/>
    <property type="match status" value="1"/>
</dbReference>
<feature type="chain" id="PRO_5045136603" evidence="3">
    <location>
        <begin position="29"/>
        <end position="376"/>
    </location>
</feature>
<evidence type="ECO:0000259" key="4">
    <source>
        <dbReference type="Pfam" id="PF02275"/>
    </source>
</evidence>
<feature type="signal peptide" evidence="3">
    <location>
        <begin position="1"/>
        <end position="28"/>
    </location>
</feature>
<name>A0ABU5SRL8_9CYAN</name>
<dbReference type="PANTHER" id="PTHR35527:SF2">
    <property type="entry name" value="HYDROLASE"/>
    <property type="match status" value="1"/>
</dbReference>
<dbReference type="CDD" id="cd00542">
    <property type="entry name" value="Ntn_PVA"/>
    <property type="match status" value="1"/>
</dbReference>
<comment type="similarity">
    <text evidence="1">Belongs to the peptidase C59 family.</text>
</comment>
<comment type="caution">
    <text evidence="5">The sequence shown here is derived from an EMBL/GenBank/DDBJ whole genome shotgun (WGS) entry which is preliminary data.</text>
</comment>
<dbReference type="Proteomes" id="UP001302329">
    <property type="component" value="Unassembled WGS sequence"/>
</dbReference>
<gene>
    <name evidence="5" type="ORF">VB739_00870</name>
</gene>
<dbReference type="Gene3D" id="3.60.60.10">
    <property type="entry name" value="Penicillin V Acylase, Chain A"/>
    <property type="match status" value="1"/>
</dbReference>
<evidence type="ECO:0000256" key="3">
    <source>
        <dbReference type="SAM" id="SignalP"/>
    </source>
</evidence>
<dbReference type="RefSeq" id="WP_323355263.1">
    <property type="nucleotide sequence ID" value="NZ_JAYGHY010000002.1"/>
</dbReference>
<dbReference type="Pfam" id="PF02275">
    <property type="entry name" value="CBAH"/>
    <property type="match status" value="1"/>
</dbReference>
<reference evidence="5 6" key="1">
    <citation type="submission" date="2023-12" db="EMBL/GenBank/DDBJ databases">
        <title>Baltic Sea Cyanobacteria.</title>
        <authorList>
            <person name="Delbaje E."/>
            <person name="Fewer D.P."/>
            <person name="Shishido T.K."/>
        </authorList>
    </citation>
    <scope>NUCLEOTIDE SEQUENCE [LARGE SCALE GENOMIC DNA]</scope>
    <source>
        <strain evidence="5 6">UHCC 0281</strain>
    </source>
</reference>
<dbReference type="InterPro" id="IPR052193">
    <property type="entry name" value="Peptidase_C59"/>
</dbReference>
<dbReference type="InterPro" id="IPR029132">
    <property type="entry name" value="CBAH/NAAA_C"/>
</dbReference>
<proteinExistence type="inferred from homology"/>